<organism evidence="2 3">
    <name type="scientific">Chelativorans salis</name>
    <dbReference type="NCBI Taxonomy" id="2978478"/>
    <lineage>
        <taxon>Bacteria</taxon>
        <taxon>Pseudomonadati</taxon>
        <taxon>Pseudomonadota</taxon>
        <taxon>Alphaproteobacteria</taxon>
        <taxon>Hyphomicrobiales</taxon>
        <taxon>Phyllobacteriaceae</taxon>
        <taxon>Chelativorans</taxon>
    </lineage>
</organism>
<proteinExistence type="predicted"/>
<dbReference type="CDD" id="cd06262">
    <property type="entry name" value="metallo-hydrolase-like_MBL-fold"/>
    <property type="match status" value="1"/>
</dbReference>
<reference evidence="2 3" key="1">
    <citation type="submission" date="2022-09" db="EMBL/GenBank/DDBJ databases">
        <title>Chelativorans salina sp. nov., a novel slightly halophilic bacterium isolated from a saline lake sediment enrichment.</title>
        <authorList>
            <person name="Gao L."/>
            <person name="Fang B.-Z."/>
            <person name="Li W.-J."/>
        </authorList>
    </citation>
    <scope>NUCLEOTIDE SEQUENCE [LARGE SCALE GENOMIC DNA]</scope>
    <source>
        <strain evidence="2 3">EGI FJ00035</strain>
    </source>
</reference>
<dbReference type="Proteomes" id="UP001320831">
    <property type="component" value="Unassembled WGS sequence"/>
</dbReference>
<dbReference type="Gene3D" id="3.60.15.10">
    <property type="entry name" value="Ribonuclease Z/Hydroxyacylglutathione hydrolase-like"/>
    <property type="match status" value="1"/>
</dbReference>
<name>A0ABT2LUQ4_9HYPH</name>
<keyword evidence="3" id="KW-1185">Reference proteome</keyword>
<accession>A0ABT2LUQ4</accession>
<evidence type="ECO:0000259" key="1">
    <source>
        <dbReference type="Pfam" id="PF00753"/>
    </source>
</evidence>
<comment type="caution">
    <text evidence="2">The sequence shown here is derived from an EMBL/GenBank/DDBJ whole genome shotgun (WGS) entry which is preliminary data.</text>
</comment>
<dbReference type="SUPFAM" id="SSF56281">
    <property type="entry name" value="Metallo-hydrolase/oxidoreductase"/>
    <property type="match status" value="1"/>
</dbReference>
<feature type="domain" description="Metallo-beta-lactamase" evidence="1">
    <location>
        <begin position="13"/>
        <end position="99"/>
    </location>
</feature>
<sequence length="139" mass="15005">MTGASEARHEFATIDERLEARGTHPGGVEAIPTPGHTDNNTCYLVNAQSGETYLFVGDVLFPSRGIWQAAAFIEDGGDKDQLKASLELLSELSPDVVLFSTAVADPAVHLFTPEKWRSALVEASCSLDHDRASPPRPEN</sequence>
<dbReference type="InterPro" id="IPR001279">
    <property type="entry name" value="Metallo-B-lactamas"/>
</dbReference>
<dbReference type="RefSeq" id="WP_260907144.1">
    <property type="nucleotide sequence ID" value="NZ_JAOCZP010000012.1"/>
</dbReference>
<evidence type="ECO:0000313" key="3">
    <source>
        <dbReference type="Proteomes" id="UP001320831"/>
    </source>
</evidence>
<dbReference type="EMBL" id="JAOCZP010000012">
    <property type="protein sequence ID" value="MCT7378272.1"/>
    <property type="molecule type" value="Genomic_DNA"/>
</dbReference>
<gene>
    <name evidence="2" type="ORF">N5A92_24985</name>
</gene>
<dbReference type="Pfam" id="PF00753">
    <property type="entry name" value="Lactamase_B"/>
    <property type="match status" value="1"/>
</dbReference>
<evidence type="ECO:0000313" key="2">
    <source>
        <dbReference type="EMBL" id="MCT7378272.1"/>
    </source>
</evidence>
<dbReference type="InterPro" id="IPR036866">
    <property type="entry name" value="RibonucZ/Hydroxyglut_hydro"/>
</dbReference>
<protein>
    <submittedName>
        <fullName evidence="2">MBL fold metallo-hydrolase</fullName>
    </submittedName>
</protein>